<sequence>VTGNFKYRKELDFNSLI</sequence>
<accession>E4Z255</accession>
<reference evidence="1" key="1">
    <citation type="journal article" date="2010" name="Science">
        <title>Plasticity of animal genome architecture unmasked by rapid evolution of a pelagic tunicate.</title>
        <authorList>
            <person name="Denoeud F."/>
            <person name="Henriet S."/>
            <person name="Mungpakdee S."/>
            <person name="Aury J.M."/>
            <person name="Da Silva C."/>
            <person name="Brinkmann H."/>
            <person name="Mikhaleva J."/>
            <person name="Olsen L.C."/>
            <person name="Jubin C."/>
            <person name="Canestro C."/>
            <person name="Bouquet J.M."/>
            <person name="Danks G."/>
            <person name="Poulain J."/>
            <person name="Campsteijn C."/>
            <person name="Adamski M."/>
            <person name="Cross I."/>
            <person name="Yadetie F."/>
            <person name="Muffato M."/>
            <person name="Louis A."/>
            <person name="Butcher S."/>
            <person name="Tsagkogeorga G."/>
            <person name="Konrad A."/>
            <person name="Singh S."/>
            <person name="Jensen M.F."/>
            <person name="Cong E.H."/>
            <person name="Eikeseth-Otteraa H."/>
            <person name="Noel B."/>
            <person name="Anthouard V."/>
            <person name="Porcel B.M."/>
            <person name="Kachouri-Lafond R."/>
            <person name="Nishino A."/>
            <person name="Ugolini M."/>
            <person name="Chourrout P."/>
            <person name="Nishida H."/>
            <person name="Aasland R."/>
            <person name="Huzurbazar S."/>
            <person name="Westhof E."/>
            <person name="Delsuc F."/>
            <person name="Lehrach H."/>
            <person name="Reinhardt R."/>
            <person name="Weissenbach J."/>
            <person name="Roy S.W."/>
            <person name="Artiguenave F."/>
            <person name="Postlethwait J.H."/>
            <person name="Manak J.R."/>
            <person name="Thompson E.M."/>
            <person name="Jaillon O."/>
            <person name="Du Pasquier L."/>
            <person name="Boudinot P."/>
            <person name="Liberles D.A."/>
            <person name="Volff J.N."/>
            <person name="Philippe H."/>
            <person name="Lenhard B."/>
            <person name="Roest Crollius H."/>
            <person name="Wincker P."/>
            <person name="Chourrout D."/>
        </authorList>
    </citation>
    <scope>NUCLEOTIDE SEQUENCE [LARGE SCALE GENOMIC DNA]</scope>
</reference>
<organism evidence="1">
    <name type="scientific">Oikopleura dioica</name>
    <name type="common">Tunicate</name>
    <dbReference type="NCBI Taxonomy" id="34765"/>
    <lineage>
        <taxon>Eukaryota</taxon>
        <taxon>Metazoa</taxon>
        <taxon>Chordata</taxon>
        <taxon>Tunicata</taxon>
        <taxon>Appendicularia</taxon>
        <taxon>Copelata</taxon>
        <taxon>Oikopleuridae</taxon>
        <taxon>Oikopleura</taxon>
    </lineage>
</organism>
<gene>
    <name evidence="1" type="ORF">GSOID_T00023875001</name>
</gene>
<protein>
    <submittedName>
        <fullName evidence="1">Uncharacterized protein</fullName>
    </submittedName>
</protein>
<dbReference type="AlphaFoldDB" id="E4Z255"/>
<proteinExistence type="predicted"/>
<name>E4Z255_OIKDI</name>
<evidence type="ECO:0000313" key="1">
    <source>
        <dbReference type="EMBL" id="CBY41783.1"/>
    </source>
</evidence>
<dbReference type="Proteomes" id="UP000011014">
    <property type="component" value="Unassembled WGS sequence"/>
</dbReference>
<feature type="non-terminal residue" evidence="1">
    <location>
        <position position="1"/>
    </location>
</feature>
<dbReference type="EMBL" id="FN656641">
    <property type="protein sequence ID" value="CBY41783.1"/>
    <property type="molecule type" value="Genomic_DNA"/>
</dbReference>